<protein>
    <recommendedName>
        <fullName evidence="1">Atrophied bacterial Ig domain-containing protein</fullName>
    </recommendedName>
</protein>
<keyword evidence="3" id="KW-1185">Reference proteome</keyword>
<dbReference type="AlphaFoldDB" id="A0A6P1ME47"/>
<feature type="domain" description="Atrophied bacterial Ig" evidence="1">
    <location>
        <begin position="632"/>
        <end position="696"/>
    </location>
</feature>
<gene>
    <name evidence="2" type="ORF">Ami3637_02495</name>
</gene>
<accession>A0A6P1ME47</accession>
<sequence length="791" mass="87182">MAAYIVAKLSTGQAVSEDEWKKLAGFQMEDGQYKRTASASSANGEATAMAAIALDYGKRLESDANAKSVFLRLAEANQADRTAGKEAEEAVFKTVADLKTTVDSAATVDDIVALIKEKEDTVSLVSSNEKVVSSADKEVHPLQPGEPDNTVQLKIIIKSGNCATVIRTKVFNIEPEDKTFPFGKNMELLKQYYKSYPLDKASKGINKCHQAFSLASLMNDPQLGGIADNTQFYGTGGYYSDDVTFRNPEASAVLDWIAMDKDPRQYIKVYPSTGLTEQADLISEMISGQYDNGSFSNPSSTLGYPVRNCVVNTMALEAYFGGKDWGNEQQAGTHYGRIGAIEDIFSHMIDAKDDKYAEERQDINVEGGRALAEIDRDGSLEIDGQVDQSLAIILFSRWLNDGTQITVKGETKPLKEFAQKEIDGILKTLKFVYDLDNSKNYGTEEYAYYISALVASGHKDKVDEYGLWNKLRNGRADNGAFYINPVHDDMPWDPATMGVAMAMGDYQNGKSILASMTYDTSILTDAEAVQKDTNNIKLPDIATEKISLPVKGYYGSTIVWESSNSDVINSSTGNIVRPEQGQMDAVVSLTANIKRGEASQTKTFLVKVLAIADQNNEKGTEDYDSLSIPLFVTGDIELPTTGKNGSNIVWESSKLETITNEGRVTLGDTDTKLTLKATVTNGTFIKVKEFQVTVSRQLSDDVVDKAVAQLRSYYNHNRDLTSSYWDIFAAKSVLGDDFDNYNFKLYDVKSHRASSTWQGTDYGAVVLQILAQGDNPIIIREKTMLKNYRNF</sequence>
<reference evidence="2 3" key="1">
    <citation type="submission" date="2020-01" db="EMBL/GenBank/DDBJ databases">
        <title>Genomic analysis of Aminipila sp. CBA3637.</title>
        <authorList>
            <person name="Kim Y.B."/>
            <person name="Roh S.W."/>
        </authorList>
    </citation>
    <scope>NUCLEOTIDE SEQUENCE [LARGE SCALE GENOMIC DNA]</scope>
    <source>
        <strain evidence="2 3">CBA3637</strain>
    </source>
</reference>
<dbReference type="Proteomes" id="UP000463883">
    <property type="component" value="Chromosome"/>
</dbReference>
<dbReference type="InterPro" id="IPR046780">
    <property type="entry name" value="aBig_2"/>
</dbReference>
<evidence type="ECO:0000313" key="3">
    <source>
        <dbReference type="Proteomes" id="UP000463883"/>
    </source>
</evidence>
<name>A0A6P1ME47_9FIRM</name>
<evidence type="ECO:0000259" key="1">
    <source>
        <dbReference type="Pfam" id="PF20578"/>
    </source>
</evidence>
<dbReference type="KEGG" id="amic:Ami3637_02495"/>
<dbReference type="RefSeq" id="WP_162361178.1">
    <property type="nucleotide sequence ID" value="NZ_CP047591.1"/>
</dbReference>
<feature type="domain" description="Atrophied bacterial Ig" evidence="1">
    <location>
        <begin position="542"/>
        <end position="610"/>
    </location>
</feature>
<organism evidence="2 3">
    <name type="scientific">Aminipila terrae</name>
    <dbReference type="NCBI Taxonomy" id="2697030"/>
    <lineage>
        <taxon>Bacteria</taxon>
        <taxon>Bacillati</taxon>
        <taxon>Bacillota</taxon>
        <taxon>Clostridia</taxon>
        <taxon>Peptostreptococcales</taxon>
        <taxon>Anaerovoracaceae</taxon>
        <taxon>Aminipila</taxon>
    </lineage>
</organism>
<dbReference type="EMBL" id="CP047591">
    <property type="protein sequence ID" value="QHI71403.1"/>
    <property type="molecule type" value="Genomic_DNA"/>
</dbReference>
<proteinExistence type="predicted"/>
<dbReference type="Pfam" id="PF20578">
    <property type="entry name" value="aBig_2"/>
    <property type="match status" value="2"/>
</dbReference>
<evidence type="ECO:0000313" key="2">
    <source>
        <dbReference type="EMBL" id="QHI71403.1"/>
    </source>
</evidence>